<feature type="domain" description="Transposase IS110-like N-terminal" evidence="1">
    <location>
        <begin position="53"/>
        <end position="208"/>
    </location>
</feature>
<dbReference type="InterPro" id="IPR002525">
    <property type="entry name" value="Transp_IS110-like_N"/>
</dbReference>
<proteinExistence type="predicted"/>
<dbReference type="PANTHER" id="PTHR33055">
    <property type="entry name" value="TRANSPOSASE FOR INSERTION SEQUENCE ELEMENT IS1111A"/>
    <property type="match status" value="1"/>
</dbReference>
<keyword evidence="3" id="KW-1185">Reference proteome</keyword>
<dbReference type="Proteomes" id="UP000484381">
    <property type="component" value="Unassembled WGS sequence"/>
</dbReference>
<gene>
    <name evidence="2" type="ORF">GCT13_47245</name>
</gene>
<accession>A0A7X1NLD6</accession>
<dbReference type="Pfam" id="PF01548">
    <property type="entry name" value="DEDD_Tnp_IS110"/>
    <property type="match status" value="1"/>
</dbReference>
<sequence length="318" mass="35249">MRLPSLPNTQGLPSDRLAISPSLDAGMHVPSRNLALAGVHMSPLAEHSFTAYVGIDWADTKHDICLQASGNTRRESCCIRHQVAAIDEWANTVHRRFGGPVAVAIELAKGPIVAALQKYEFFVLFPINPATLAKYREAFHPSGAKDDPGDAELALDLLLHHPERFGPLKPQSVQMRTLVSLVERRRQLVGDQTRLTNRLCDTLKQYYPQALEWFHDRGTMLFCDFLDRWPTLRSVKQARTTTLEAFFHTHHCRSAKQISARIGAIRAAAALTEDPAIIGPCRLHVLALVAQLRAVLAAIGQFEHEIAAWAATIILAGR</sequence>
<dbReference type="GO" id="GO:0006313">
    <property type="term" value="P:DNA transposition"/>
    <property type="evidence" value="ECO:0007669"/>
    <property type="project" value="InterPro"/>
</dbReference>
<organism evidence="2 3">
    <name type="scientific">Paraburkholderia franconis</name>
    <dbReference type="NCBI Taxonomy" id="2654983"/>
    <lineage>
        <taxon>Bacteria</taxon>
        <taxon>Pseudomonadati</taxon>
        <taxon>Pseudomonadota</taxon>
        <taxon>Betaproteobacteria</taxon>
        <taxon>Burkholderiales</taxon>
        <taxon>Burkholderiaceae</taxon>
        <taxon>Paraburkholderia</taxon>
    </lineage>
</organism>
<evidence type="ECO:0000313" key="3">
    <source>
        <dbReference type="Proteomes" id="UP000484381"/>
    </source>
</evidence>
<dbReference type="GO" id="GO:0004803">
    <property type="term" value="F:transposase activity"/>
    <property type="evidence" value="ECO:0007669"/>
    <property type="project" value="InterPro"/>
</dbReference>
<evidence type="ECO:0000259" key="1">
    <source>
        <dbReference type="Pfam" id="PF01548"/>
    </source>
</evidence>
<protein>
    <submittedName>
        <fullName evidence="2">Transposase</fullName>
    </submittedName>
</protein>
<dbReference type="PANTHER" id="PTHR33055:SF3">
    <property type="entry name" value="PUTATIVE TRANSPOSASE FOR IS117-RELATED"/>
    <property type="match status" value="1"/>
</dbReference>
<name>A0A7X1NLD6_9BURK</name>
<reference evidence="2 3" key="1">
    <citation type="submission" date="2019-10" db="EMBL/GenBank/DDBJ databases">
        <title>Paraburkholderia sp. isolated from nodules of Mimosa pudica from Brazilian Atlantic Forest soils.</title>
        <authorList>
            <person name="Paulitsch F."/>
            <person name="Hungria M."/>
            <person name="Dall'Agnol R."/>
        </authorList>
    </citation>
    <scope>NUCLEOTIDE SEQUENCE [LARGE SCALE GENOMIC DNA]</scope>
    <source>
        <strain evidence="2 3">CNPSo 3157</strain>
    </source>
</reference>
<comment type="caution">
    <text evidence="2">The sequence shown here is derived from an EMBL/GenBank/DDBJ whole genome shotgun (WGS) entry which is preliminary data.</text>
</comment>
<evidence type="ECO:0000313" key="2">
    <source>
        <dbReference type="EMBL" id="MPW24050.1"/>
    </source>
</evidence>
<dbReference type="InterPro" id="IPR047650">
    <property type="entry name" value="Transpos_IS110"/>
</dbReference>
<dbReference type="EMBL" id="WHNP01000183">
    <property type="protein sequence ID" value="MPW24050.1"/>
    <property type="molecule type" value="Genomic_DNA"/>
</dbReference>
<dbReference type="GO" id="GO:0003677">
    <property type="term" value="F:DNA binding"/>
    <property type="evidence" value="ECO:0007669"/>
    <property type="project" value="InterPro"/>
</dbReference>
<dbReference type="AlphaFoldDB" id="A0A7X1NLD6"/>